<gene>
    <name evidence="2" type="ORF">GLW04_19500</name>
</gene>
<evidence type="ECO:0000313" key="3">
    <source>
        <dbReference type="Proteomes" id="UP000460949"/>
    </source>
</evidence>
<organism evidence="2 3">
    <name type="scientific">Halobacillus litoralis</name>
    <dbReference type="NCBI Taxonomy" id="45668"/>
    <lineage>
        <taxon>Bacteria</taxon>
        <taxon>Bacillati</taxon>
        <taxon>Bacillota</taxon>
        <taxon>Bacilli</taxon>
        <taxon>Bacillales</taxon>
        <taxon>Bacillaceae</taxon>
        <taxon>Halobacillus</taxon>
    </lineage>
</organism>
<feature type="region of interest" description="Disordered" evidence="1">
    <location>
        <begin position="50"/>
        <end position="73"/>
    </location>
</feature>
<dbReference type="Proteomes" id="UP000460949">
    <property type="component" value="Unassembled WGS sequence"/>
</dbReference>
<reference evidence="2 3" key="1">
    <citation type="submission" date="2019-11" db="EMBL/GenBank/DDBJ databases">
        <title>Genome sequences of 17 halophilic strains isolated from different environments.</title>
        <authorList>
            <person name="Furrow R.E."/>
        </authorList>
    </citation>
    <scope>NUCLEOTIDE SEQUENCE [LARGE SCALE GENOMIC DNA]</scope>
    <source>
        <strain evidence="2 3">22511_23_Filter</strain>
    </source>
</reference>
<dbReference type="AlphaFoldDB" id="A0A845E8T3"/>
<evidence type="ECO:0000256" key="1">
    <source>
        <dbReference type="SAM" id="MobiDB-lite"/>
    </source>
</evidence>
<evidence type="ECO:0000313" key="2">
    <source>
        <dbReference type="EMBL" id="MYL22064.1"/>
    </source>
</evidence>
<accession>A0A845E8T3</accession>
<dbReference type="RefSeq" id="WP_160839978.1">
    <property type="nucleotide sequence ID" value="NZ_WMET01000013.1"/>
</dbReference>
<name>A0A845E8T3_9BACI</name>
<protein>
    <submittedName>
        <fullName evidence="2">Uncharacterized protein</fullName>
    </submittedName>
</protein>
<sequence length="73" mass="8653">MAKVSTKERKEKKDIAKQIMEAYGESYNEWLHDKHAEYIDENLMDYMKMQGDKKHQEYPSNQDGPLIASETEK</sequence>
<proteinExistence type="predicted"/>
<dbReference type="EMBL" id="WMET01000013">
    <property type="protein sequence ID" value="MYL22064.1"/>
    <property type="molecule type" value="Genomic_DNA"/>
</dbReference>
<comment type="caution">
    <text evidence="2">The sequence shown here is derived from an EMBL/GenBank/DDBJ whole genome shotgun (WGS) entry which is preliminary data.</text>
</comment>